<dbReference type="PANTHER" id="PTHR23077">
    <property type="entry name" value="AAA-FAMILY ATPASE"/>
    <property type="match status" value="1"/>
</dbReference>
<dbReference type="CDD" id="cd19530">
    <property type="entry name" value="RecA-like_NVL_r2-like"/>
    <property type="match status" value="1"/>
</dbReference>
<dbReference type="Proteomes" id="UP000054485">
    <property type="component" value="Unassembled WGS sequence"/>
</dbReference>
<keyword evidence="8" id="KW-1185">Reference proteome</keyword>
<dbReference type="Pfam" id="PF00004">
    <property type="entry name" value="AAA"/>
    <property type="match status" value="2"/>
</dbReference>
<keyword evidence="3" id="KW-0547">Nucleotide-binding</keyword>
<dbReference type="InterPro" id="IPR041569">
    <property type="entry name" value="AAA_lid_3"/>
</dbReference>
<dbReference type="CDD" id="cd19518">
    <property type="entry name" value="RecA-like_NVL_r1-like"/>
    <property type="match status" value="1"/>
</dbReference>
<organism evidence="7 8">
    <name type="scientific">Suillus luteus UH-Slu-Lm8-n1</name>
    <dbReference type="NCBI Taxonomy" id="930992"/>
    <lineage>
        <taxon>Eukaryota</taxon>
        <taxon>Fungi</taxon>
        <taxon>Dikarya</taxon>
        <taxon>Basidiomycota</taxon>
        <taxon>Agaricomycotina</taxon>
        <taxon>Agaricomycetes</taxon>
        <taxon>Agaricomycetidae</taxon>
        <taxon>Boletales</taxon>
        <taxon>Suillineae</taxon>
        <taxon>Suillaceae</taxon>
        <taxon>Suillus</taxon>
    </lineage>
</organism>
<dbReference type="InParanoid" id="A0A0C9ZW22"/>
<comment type="similarity">
    <text evidence="1">Belongs to the AAA ATPase family.</text>
</comment>
<dbReference type="Gene3D" id="1.10.8.60">
    <property type="match status" value="2"/>
</dbReference>
<dbReference type="SUPFAM" id="SSF52540">
    <property type="entry name" value="P-loop containing nucleoside triphosphate hydrolases"/>
    <property type="match status" value="2"/>
</dbReference>
<evidence type="ECO:0000259" key="6">
    <source>
        <dbReference type="SMART" id="SM00382"/>
    </source>
</evidence>
<feature type="compositionally biased region" description="Pro residues" evidence="5">
    <location>
        <begin position="20"/>
        <end position="33"/>
    </location>
</feature>
<dbReference type="GO" id="GO:1990275">
    <property type="term" value="F:preribosome binding"/>
    <property type="evidence" value="ECO:0007669"/>
    <property type="project" value="TreeGrafter"/>
</dbReference>
<evidence type="ECO:0000313" key="7">
    <source>
        <dbReference type="EMBL" id="KIK33616.1"/>
    </source>
</evidence>
<dbReference type="Pfam" id="PF17862">
    <property type="entry name" value="AAA_lid_3"/>
    <property type="match status" value="2"/>
</dbReference>
<dbReference type="InterPro" id="IPR003959">
    <property type="entry name" value="ATPase_AAA_core"/>
</dbReference>
<dbReference type="FunCoup" id="A0A0C9ZW22">
    <property type="interactions" value="774"/>
</dbReference>
<reference evidence="7 8" key="1">
    <citation type="submission" date="2014-04" db="EMBL/GenBank/DDBJ databases">
        <authorList>
            <consortium name="DOE Joint Genome Institute"/>
            <person name="Kuo A."/>
            <person name="Ruytinx J."/>
            <person name="Rineau F."/>
            <person name="Colpaert J."/>
            <person name="Kohler A."/>
            <person name="Nagy L.G."/>
            <person name="Floudas D."/>
            <person name="Copeland A."/>
            <person name="Barry K.W."/>
            <person name="Cichocki N."/>
            <person name="Veneault-Fourrey C."/>
            <person name="LaButti K."/>
            <person name="Lindquist E.A."/>
            <person name="Lipzen A."/>
            <person name="Lundell T."/>
            <person name="Morin E."/>
            <person name="Murat C."/>
            <person name="Sun H."/>
            <person name="Tunlid A."/>
            <person name="Henrissat B."/>
            <person name="Grigoriev I.V."/>
            <person name="Hibbett D.S."/>
            <person name="Martin F."/>
            <person name="Nordberg H.P."/>
            <person name="Cantor M.N."/>
            <person name="Hua S.X."/>
        </authorList>
    </citation>
    <scope>NUCLEOTIDE SEQUENCE [LARGE SCALE GENOMIC DNA]</scope>
    <source>
        <strain evidence="7 8">UH-Slu-Lm8-n1</strain>
    </source>
</reference>
<feature type="compositionally biased region" description="Polar residues" evidence="5">
    <location>
        <begin position="45"/>
        <end position="63"/>
    </location>
</feature>
<dbReference type="GO" id="GO:0042254">
    <property type="term" value="P:ribosome biogenesis"/>
    <property type="evidence" value="ECO:0007669"/>
    <property type="project" value="TreeGrafter"/>
</dbReference>
<feature type="domain" description="AAA+ ATPase" evidence="6">
    <location>
        <begin position="141"/>
        <end position="298"/>
    </location>
</feature>
<reference evidence="8" key="2">
    <citation type="submission" date="2015-01" db="EMBL/GenBank/DDBJ databases">
        <title>Evolutionary Origins and Diversification of the Mycorrhizal Mutualists.</title>
        <authorList>
            <consortium name="DOE Joint Genome Institute"/>
            <consortium name="Mycorrhizal Genomics Consortium"/>
            <person name="Kohler A."/>
            <person name="Kuo A."/>
            <person name="Nagy L.G."/>
            <person name="Floudas D."/>
            <person name="Copeland A."/>
            <person name="Barry K.W."/>
            <person name="Cichocki N."/>
            <person name="Veneault-Fourrey C."/>
            <person name="LaButti K."/>
            <person name="Lindquist E.A."/>
            <person name="Lipzen A."/>
            <person name="Lundell T."/>
            <person name="Morin E."/>
            <person name="Murat C."/>
            <person name="Riley R."/>
            <person name="Ohm R."/>
            <person name="Sun H."/>
            <person name="Tunlid A."/>
            <person name="Henrissat B."/>
            <person name="Grigoriev I.V."/>
            <person name="Hibbett D.S."/>
            <person name="Martin F."/>
        </authorList>
    </citation>
    <scope>NUCLEOTIDE SEQUENCE [LARGE SCALE GENOMIC DNA]</scope>
    <source>
        <strain evidence="8">UH-Slu-Lm8-n1</strain>
    </source>
</reference>
<dbReference type="InterPro" id="IPR027417">
    <property type="entry name" value="P-loop_NTPase"/>
</dbReference>
<dbReference type="FunFam" id="3.40.50.300:FF:000018">
    <property type="entry name" value="Cell division control 48"/>
    <property type="match status" value="1"/>
</dbReference>
<keyword evidence="4" id="KW-0067">ATP-binding</keyword>
<feature type="region of interest" description="Disordered" evidence="5">
    <location>
        <begin position="1"/>
        <end position="105"/>
    </location>
</feature>
<feature type="domain" description="AAA+ ATPase" evidence="6">
    <location>
        <begin position="490"/>
        <end position="626"/>
    </location>
</feature>
<dbReference type="GO" id="GO:0005524">
    <property type="term" value="F:ATP binding"/>
    <property type="evidence" value="ECO:0007669"/>
    <property type="project" value="UniProtKB-KW"/>
</dbReference>
<dbReference type="InterPro" id="IPR003593">
    <property type="entry name" value="AAA+_ATPase"/>
</dbReference>
<dbReference type="OrthoDB" id="27435at2759"/>
<evidence type="ECO:0000256" key="3">
    <source>
        <dbReference type="ARBA" id="ARBA00022741"/>
    </source>
</evidence>
<evidence type="ECO:0000256" key="5">
    <source>
        <dbReference type="SAM" id="MobiDB-lite"/>
    </source>
</evidence>
<protein>
    <recommendedName>
        <fullName evidence="6">AAA+ ATPase domain-containing protein</fullName>
    </recommendedName>
</protein>
<name>A0A0C9ZW22_9AGAM</name>
<evidence type="ECO:0000256" key="4">
    <source>
        <dbReference type="ARBA" id="ARBA00022840"/>
    </source>
</evidence>
<accession>A0A0C9ZW22</accession>
<dbReference type="PANTHER" id="PTHR23077:SF171">
    <property type="entry name" value="NUCLEAR VALOSIN-CONTAINING PROTEIN-LIKE"/>
    <property type="match status" value="1"/>
</dbReference>
<sequence length="754" mass="81020">MQSLWSTHRKAKLNLNAAAPLPPNTPIETPPPEDGNQPVLENTAEPGTSISHPSSTAPATNEVTSSDSRPPSSKRKLRSARSTAEDSSKRPKLSTIAKDHTPPATRLSDLGGVEACVEKMLELVAMPLCHPEIYLHTGVQPPRGVLLHGPPGCGKTLLANAIAGELGVPFISISAPSIVSGMSGESEKTLRDTFDEAKRVAPCLLFIDEIDAITPKRESAQREMERRIVAQFLTCMDGICLSFFSTTSSNLTRIDMSWEKTENKPVIVIGATNRPDSLDAALRRAGRFDHEISMGVPDEEARNKILRVLCAKLRLDGDFNFVAFAKATPGYVGADLSALTGAAGVIAVKRIFKQLTDGTLVLPEAADIIGQDTPMAVDPPPTPPADTTPSMIPFVSLASQLSTSSIAHFLSAHPSPLTPAQLAPLCITSDDFYAALREVQPSSKREGFATVPDVTWADIGALHGTREELHMTIVQPIRRPELFSAVGIEAACGVLLWGPPGCGKTLLAKAVANESRANFISVKGPELLNKYVGESERAVRQVFSRARASSPCVIFFDELDALVPRRDDSMSESSARVVNTLLTELDGLDSRKAVYVIAATNRPDMIDPAMVRPGRLDKLLYVDLPSADERVEIVRTLVRKVPFASTESGAETVLLGAEHIVREKCDGYSGADLAAVVREAGVVALRRVLGALDQMDDSGGGLVENQPRVVVVLEDFVRAQDKVGPSVSVVQRRKYEALRAKFAGLPVRTGKDVD</sequence>
<dbReference type="GO" id="GO:0016887">
    <property type="term" value="F:ATP hydrolysis activity"/>
    <property type="evidence" value="ECO:0007669"/>
    <property type="project" value="InterPro"/>
</dbReference>
<dbReference type="SMART" id="SM00382">
    <property type="entry name" value="AAA"/>
    <property type="match status" value="2"/>
</dbReference>
<dbReference type="Gene3D" id="3.40.50.300">
    <property type="entry name" value="P-loop containing nucleotide triphosphate hydrolases"/>
    <property type="match status" value="2"/>
</dbReference>
<dbReference type="GO" id="GO:0003723">
    <property type="term" value="F:RNA binding"/>
    <property type="evidence" value="ECO:0007669"/>
    <property type="project" value="TreeGrafter"/>
</dbReference>
<dbReference type="AlphaFoldDB" id="A0A0C9ZW22"/>
<evidence type="ECO:0000256" key="1">
    <source>
        <dbReference type="ARBA" id="ARBA00006914"/>
    </source>
</evidence>
<evidence type="ECO:0000313" key="8">
    <source>
        <dbReference type="Proteomes" id="UP000054485"/>
    </source>
</evidence>
<dbReference type="InterPro" id="IPR003960">
    <property type="entry name" value="ATPase_AAA_CS"/>
</dbReference>
<proteinExistence type="inferred from homology"/>
<gene>
    <name evidence="7" type="ORF">CY34DRAFT_694236</name>
</gene>
<dbReference type="PROSITE" id="PS00674">
    <property type="entry name" value="AAA"/>
    <property type="match status" value="1"/>
</dbReference>
<dbReference type="FunFam" id="3.40.50.300:FF:000365">
    <property type="entry name" value="Ribosome biogenesis ATPase RIX7"/>
    <property type="match status" value="1"/>
</dbReference>
<keyword evidence="2" id="KW-0677">Repeat</keyword>
<dbReference type="STRING" id="930992.A0A0C9ZW22"/>
<dbReference type="GO" id="GO:0005634">
    <property type="term" value="C:nucleus"/>
    <property type="evidence" value="ECO:0007669"/>
    <property type="project" value="TreeGrafter"/>
</dbReference>
<dbReference type="InterPro" id="IPR050168">
    <property type="entry name" value="AAA_ATPase_domain"/>
</dbReference>
<dbReference type="EMBL" id="KN835904">
    <property type="protein sequence ID" value="KIK33616.1"/>
    <property type="molecule type" value="Genomic_DNA"/>
</dbReference>
<dbReference type="HOGENOM" id="CLU_000688_8_1_1"/>
<evidence type="ECO:0000256" key="2">
    <source>
        <dbReference type="ARBA" id="ARBA00022737"/>
    </source>
</evidence>